<evidence type="ECO:0000313" key="3">
    <source>
        <dbReference type="Proteomes" id="UP000266301"/>
    </source>
</evidence>
<accession>A0A386H0S8</accession>
<dbReference type="RefSeq" id="WP_119969886.1">
    <property type="nucleotide sequence ID" value="NZ_CP032416.1"/>
</dbReference>
<sequence length="64" mass="7466">MRILHLFDKYFLILMVIQGGLLGLIDYAKFKRDDNFKLAIRAKFVGIVSILVAIILYLITNFIY</sequence>
<evidence type="ECO:0000313" key="2">
    <source>
        <dbReference type="EMBL" id="AYD39175.1"/>
    </source>
</evidence>
<dbReference type="KEGG" id="cfer:D4Z93_00795"/>
<gene>
    <name evidence="2" type="ORF">D4Z93_00795</name>
</gene>
<feature type="transmembrane region" description="Helical" evidence="1">
    <location>
        <begin position="42"/>
        <end position="63"/>
    </location>
</feature>
<organism evidence="2 3">
    <name type="scientific">Clostridium fermenticellae</name>
    <dbReference type="NCBI Taxonomy" id="2068654"/>
    <lineage>
        <taxon>Bacteria</taxon>
        <taxon>Bacillati</taxon>
        <taxon>Bacillota</taxon>
        <taxon>Clostridia</taxon>
        <taxon>Eubacteriales</taxon>
        <taxon>Clostridiaceae</taxon>
        <taxon>Clostridium</taxon>
    </lineage>
</organism>
<evidence type="ECO:0000256" key="1">
    <source>
        <dbReference type="SAM" id="Phobius"/>
    </source>
</evidence>
<dbReference type="NCBIfam" id="NF042414">
    <property type="entry name" value="CLC_0170_fam"/>
    <property type="match status" value="1"/>
</dbReference>
<dbReference type="AlphaFoldDB" id="A0A386H0S8"/>
<name>A0A386H0S8_9CLOT</name>
<protein>
    <submittedName>
        <fullName evidence="2">Uncharacterized protein</fullName>
    </submittedName>
</protein>
<feature type="transmembrane region" description="Helical" evidence="1">
    <location>
        <begin position="12"/>
        <end position="30"/>
    </location>
</feature>
<keyword evidence="1" id="KW-1133">Transmembrane helix</keyword>
<dbReference type="OrthoDB" id="1928377at2"/>
<dbReference type="Proteomes" id="UP000266301">
    <property type="component" value="Chromosome"/>
</dbReference>
<keyword evidence="1" id="KW-0472">Membrane</keyword>
<reference evidence="2 3" key="1">
    <citation type="journal article" date="2019" name="Int. J. Syst. Evol. Microbiol.">
        <title>Clostridium fermenticellae sp. nov., isolated from the mud in a fermentation cellar for the production of the Chinese liquor, baijiu.</title>
        <authorList>
            <person name="Xu P.X."/>
            <person name="Chai L.J."/>
            <person name="Qiu T."/>
            <person name="Zhang X.J."/>
            <person name="Lu Z.M."/>
            <person name="Xiao C."/>
            <person name="Wang S.T."/>
            <person name="Shen C.H."/>
            <person name="Shi J.S."/>
            <person name="Xu Z.H."/>
        </authorList>
    </citation>
    <scope>NUCLEOTIDE SEQUENCE [LARGE SCALE GENOMIC DNA]</scope>
    <source>
        <strain evidence="2 3">JN500901</strain>
    </source>
</reference>
<proteinExistence type="predicted"/>
<dbReference type="InterPro" id="IPR049971">
    <property type="entry name" value="CLC_0170-like"/>
</dbReference>
<dbReference type="EMBL" id="CP032416">
    <property type="protein sequence ID" value="AYD39175.1"/>
    <property type="molecule type" value="Genomic_DNA"/>
</dbReference>
<keyword evidence="3" id="KW-1185">Reference proteome</keyword>
<keyword evidence="1" id="KW-0812">Transmembrane</keyword>